<dbReference type="STRING" id="51031.W2TGS3"/>
<dbReference type="InterPro" id="IPR015943">
    <property type="entry name" value="WD40/YVTN_repeat-like_dom_sf"/>
</dbReference>
<keyword evidence="2" id="KW-1185">Reference proteome</keyword>
<reference evidence="2" key="1">
    <citation type="journal article" date="2014" name="Nat. Genet.">
        <title>Genome of the human hookworm Necator americanus.</title>
        <authorList>
            <person name="Tang Y.T."/>
            <person name="Gao X."/>
            <person name="Rosa B.A."/>
            <person name="Abubucker S."/>
            <person name="Hallsworth-Pepin K."/>
            <person name="Martin J."/>
            <person name="Tyagi R."/>
            <person name="Heizer E."/>
            <person name="Zhang X."/>
            <person name="Bhonagiri-Palsikar V."/>
            <person name="Minx P."/>
            <person name="Warren W.C."/>
            <person name="Wang Q."/>
            <person name="Zhan B."/>
            <person name="Hotez P.J."/>
            <person name="Sternberg P.W."/>
            <person name="Dougall A."/>
            <person name="Gaze S.T."/>
            <person name="Mulvenna J."/>
            <person name="Sotillo J."/>
            <person name="Ranganathan S."/>
            <person name="Rabelo E.M."/>
            <person name="Wilson R.K."/>
            <person name="Felgner P.L."/>
            <person name="Bethony J."/>
            <person name="Hawdon J.M."/>
            <person name="Gasser R.B."/>
            <person name="Loukas A."/>
            <person name="Mitreva M."/>
        </authorList>
    </citation>
    <scope>NUCLEOTIDE SEQUENCE [LARGE SCALE GENOMIC DNA]</scope>
</reference>
<dbReference type="AlphaFoldDB" id="W2TGS3"/>
<dbReference type="InterPro" id="IPR050358">
    <property type="entry name" value="RSE1/DDB1/CFT1"/>
</dbReference>
<organism evidence="1 2">
    <name type="scientific">Necator americanus</name>
    <name type="common">Human hookworm</name>
    <dbReference type="NCBI Taxonomy" id="51031"/>
    <lineage>
        <taxon>Eukaryota</taxon>
        <taxon>Metazoa</taxon>
        <taxon>Ecdysozoa</taxon>
        <taxon>Nematoda</taxon>
        <taxon>Chromadorea</taxon>
        <taxon>Rhabditida</taxon>
        <taxon>Rhabditina</taxon>
        <taxon>Rhabditomorpha</taxon>
        <taxon>Strongyloidea</taxon>
        <taxon>Ancylostomatidae</taxon>
        <taxon>Bunostominae</taxon>
        <taxon>Necator</taxon>
    </lineage>
</organism>
<accession>W2TGS3</accession>
<feature type="non-terminal residue" evidence="1">
    <location>
        <position position="286"/>
    </location>
</feature>
<dbReference type="Proteomes" id="UP000053676">
    <property type="component" value="Unassembled WGS sequence"/>
</dbReference>
<evidence type="ECO:0008006" key="3">
    <source>
        <dbReference type="Google" id="ProtNLM"/>
    </source>
</evidence>
<evidence type="ECO:0000313" key="2">
    <source>
        <dbReference type="Proteomes" id="UP000053676"/>
    </source>
</evidence>
<protein>
    <recommendedName>
        <fullName evidence="3">Cleavage/polyadenylation specificity factor A subunit N-terminal domain-containing protein</fullName>
    </recommendedName>
</protein>
<sequence>LRILEYLGSQLLTVGAKHLRLFRTNPYTLIPPRDASEEWKQKTKLECVYSCRFMSPIQSFAKAKLPGYPSCEALLLAFEGCNVSVVAVDPEDRALSTISLHSFSSEFKRDGFTHHCHEPIVRTDPASRCGAVVVYDRVLGILPFDGDFINSFSIPLSEIDHRLENIVDIIFLDGYYEPTLLFLYEPHQTTAGRLVAIPKPMGGVLVVGSNEIIYLNQSVPPCGISLNSCYDNFTKFPLKDMKHMSMTLDAGAAEWIGDNHVALGTMDGRLFVLTLITDSSETVRSL</sequence>
<evidence type="ECO:0000313" key="1">
    <source>
        <dbReference type="EMBL" id="ETN80386.1"/>
    </source>
</evidence>
<dbReference type="OrthoDB" id="6109at2759"/>
<dbReference type="EMBL" id="KI659115">
    <property type="protein sequence ID" value="ETN80386.1"/>
    <property type="molecule type" value="Genomic_DNA"/>
</dbReference>
<dbReference type="KEGG" id="nai:NECAME_09227"/>
<dbReference type="Gene3D" id="2.130.10.10">
    <property type="entry name" value="YVTN repeat-like/Quinoprotein amine dehydrogenase"/>
    <property type="match status" value="2"/>
</dbReference>
<proteinExistence type="predicted"/>
<feature type="non-terminal residue" evidence="1">
    <location>
        <position position="1"/>
    </location>
</feature>
<name>W2TGS3_NECAM</name>
<gene>
    <name evidence="1" type="ORF">NECAME_09227</name>
</gene>
<dbReference type="PANTHER" id="PTHR10644">
    <property type="entry name" value="DNA REPAIR/RNA PROCESSING CPSF FAMILY"/>
    <property type="match status" value="1"/>
</dbReference>